<keyword evidence="2" id="KW-0812">Transmembrane</keyword>
<sequence>MRTLIRAGALAVATSAALLIAPAAHATPLGEDGTVKLHDAVSGKALLKNAPHVCSFYVDAFGFGGVKEVNWRIEAWTPAGGVAGDLVKSGTVKLDSDGHGRTEDLSLPDGHYKLFWFDGNGGLVKDVAKHKVFWKDCSGGVPAENLPAPDESESASAPPSDAPGAADGGGDGGSGGRGADGDSGGAARAAAGSSSSSRHDLAETGSGAPVGVLAAVAVAFIAGGGFLFFRRRRGSQG</sequence>
<feature type="signal peptide" evidence="3">
    <location>
        <begin position="1"/>
        <end position="26"/>
    </location>
</feature>
<protein>
    <submittedName>
        <fullName evidence="4">LPXTG cell wall anchor domain-containing protein</fullName>
    </submittedName>
</protein>
<evidence type="ECO:0000313" key="4">
    <source>
        <dbReference type="EMBL" id="MPY45139.1"/>
    </source>
</evidence>
<feature type="compositionally biased region" description="Gly residues" evidence="1">
    <location>
        <begin position="166"/>
        <end position="184"/>
    </location>
</feature>
<keyword evidence="5" id="KW-1185">Reference proteome</keyword>
<evidence type="ECO:0000256" key="1">
    <source>
        <dbReference type="SAM" id="MobiDB-lite"/>
    </source>
</evidence>
<accession>A0A5N8WCU7</accession>
<feature type="region of interest" description="Disordered" evidence="1">
    <location>
        <begin position="143"/>
        <end position="203"/>
    </location>
</feature>
<feature type="compositionally biased region" description="Low complexity" evidence="1">
    <location>
        <begin position="185"/>
        <end position="196"/>
    </location>
</feature>
<evidence type="ECO:0000313" key="5">
    <source>
        <dbReference type="Proteomes" id="UP000326979"/>
    </source>
</evidence>
<keyword evidence="3" id="KW-0732">Signal</keyword>
<evidence type="ECO:0000256" key="3">
    <source>
        <dbReference type="SAM" id="SignalP"/>
    </source>
</evidence>
<dbReference type="EMBL" id="VJZE01000409">
    <property type="protein sequence ID" value="MPY45139.1"/>
    <property type="molecule type" value="Genomic_DNA"/>
</dbReference>
<feature type="chain" id="PRO_5024821284" evidence="3">
    <location>
        <begin position="27"/>
        <end position="237"/>
    </location>
</feature>
<dbReference type="RefSeq" id="WP_152790065.1">
    <property type="nucleotide sequence ID" value="NZ_BAABEQ010000116.1"/>
</dbReference>
<feature type="compositionally biased region" description="Low complexity" evidence="1">
    <location>
        <begin position="154"/>
        <end position="165"/>
    </location>
</feature>
<name>A0A5N8WCU7_9ACTN</name>
<dbReference type="Proteomes" id="UP000326979">
    <property type="component" value="Unassembled WGS sequence"/>
</dbReference>
<reference evidence="4 5" key="1">
    <citation type="submission" date="2019-07" db="EMBL/GenBank/DDBJ databases">
        <title>New species of Amycolatopsis and Streptomyces.</title>
        <authorList>
            <person name="Duangmal K."/>
            <person name="Teo W.F.A."/>
            <person name="Lipun K."/>
        </authorList>
    </citation>
    <scope>NUCLEOTIDE SEQUENCE [LARGE SCALE GENOMIC DNA]</scope>
    <source>
        <strain evidence="4 5">TISTR 2346</strain>
    </source>
</reference>
<feature type="transmembrane region" description="Helical" evidence="2">
    <location>
        <begin position="208"/>
        <end position="229"/>
    </location>
</feature>
<dbReference type="NCBIfam" id="TIGR01167">
    <property type="entry name" value="LPXTG_anchor"/>
    <property type="match status" value="1"/>
</dbReference>
<proteinExistence type="predicted"/>
<dbReference type="AlphaFoldDB" id="A0A5N8WCU7"/>
<organism evidence="4 5">
    <name type="scientific">Streptomyces phyllanthi</name>
    <dbReference type="NCBI Taxonomy" id="1803180"/>
    <lineage>
        <taxon>Bacteria</taxon>
        <taxon>Bacillati</taxon>
        <taxon>Actinomycetota</taxon>
        <taxon>Actinomycetes</taxon>
        <taxon>Kitasatosporales</taxon>
        <taxon>Streptomycetaceae</taxon>
        <taxon>Streptomyces</taxon>
    </lineage>
</organism>
<gene>
    <name evidence="4" type="ORF">FNH04_36145</name>
</gene>
<evidence type="ECO:0000256" key="2">
    <source>
        <dbReference type="SAM" id="Phobius"/>
    </source>
</evidence>
<dbReference type="OrthoDB" id="4200847at2"/>
<keyword evidence="2" id="KW-0472">Membrane</keyword>
<keyword evidence="2" id="KW-1133">Transmembrane helix</keyword>
<comment type="caution">
    <text evidence="4">The sequence shown here is derived from an EMBL/GenBank/DDBJ whole genome shotgun (WGS) entry which is preliminary data.</text>
</comment>